<dbReference type="Proteomes" id="UP001372338">
    <property type="component" value="Unassembled WGS sequence"/>
</dbReference>
<dbReference type="GO" id="GO:0003677">
    <property type="term" value="F:DNA binding"/>
    <property type="evidence" value="ECO:0007669"/>
    <property type="project" value="InterPro"/>
</dbReference>
<dbReference type="Pfam" id="PF07460">
    <property type="entry name" value="NUMOD3"/>
    <property type="match status" value="1"/>
</dbReference>
<feature type="domain" description="Nuclease associated modular" evidence="1">
    <location>
        <begin position="135"/>
        <end position="161"/>
    </location>
</feature>
<dbReference type="InterPro" id="IPR003611">
    <property type="entry name" value="NUMOD3"/>
</dbReference>
<reference evidence="2 3" key="1">
    <citation type="submission" date="2024-01" db="EMBL/GenBank/DDBJ databases">
        <title>The genomes of 5 underutilized Papilionoideae crops provide insights into root nodulation and disease resistanc.</title>
        <authorList>
            <person name="Yuan L."/>
        </authorList>
    </citation>
    <scope>NUCLEOTIDE SEQUENCE [LARGE SCALE GENOMIC DNA]</scope>
    <source>
        <strain evidence="2">ZHUSHIDOU_FW_LH</strain>
        <tissue evidence="2">Leaf</tissue>
    </source>
</reference>
<evidence type="ECO:0000313" key="2">
    <source>
        <dbReference type="EMBL" id="KAK7244027.1"/>
    </source>
</evidence>
<organism evidence="2 3">
    <name type="scientific">Crotalaria pallida</name>
    <name type="common">Smooth rattlebox</name>
    <name type="synonym">Crotalaria striata</name>
    <dbReference type="NCBI Taxonomy" id="3830"/>
    <lineage>
        <taxon>Eukaryota</taxon>
        <taxon>Viridiplantae</taxon>
        <taxon>Streptophyta</taxon>
        <taxon>Embryophyta</taxon>
        <taxon>Tracheophyta</taxon>
        <taxon>Spermatophyta</taxon>
        <taxon>Magnoliopsida</taxon>
        <taxon>eudicotyledons</taxon>
        <taxon>Gunneridae</taxon>
        <taxon>Pentapetalae</taxon>
        <taxon>rosids</taxon>
        <taxon>fabids</taxon>
        <taxon>Fabales</taxon>
        <taxon>Fabaceae</taxon>
        <taxon>Papilionoideae</taxon>
        <taxon>50 kb inversion clade</taxon>
        <taxon>genistoids sensu lato</taxon>
        <taxon>core genistoids</taxon>
        <taxon>Crotalarieae</taxon>
        <taxon>Crotalaria</taxon>
    </lineage>
</organism>
<dbReference type="PANTHER" id="PTHR34199:SF2">
    <property type="entry name" value="NUMOD3 MOTIF FAMILY PROTEIN, EXPRESSED"/>
    <property type="match status" value="1"/>
</dbReference>
<dbReference type="EMBL" id="JAYWIO010000008">
    <property type="protein sequence ID" value="KAK7244027.1"/>
    <property type="molecule type" value="Genomic_DNA"/>
</dbReference>
<sequence>MIELDRSFSEIANAQFCFHYPLCSLRMQIPYLGKQSSLSFVLYNEYSVVCAWKPLDKLEKLGFNVGGIDFGRRRSPIEAIATTLEPKSLIAKKDECLGSKELELCQSPDPPKGLRESSNEASEDVGEREWFRRMRISKANKGQIAWNKGRKHSDETLQKIRERTKLAMQNPKVSFHL</sequence>
<gene>
    <name evidence="2" type="ORF">RIF29_38844</name>
</gene>
<dbReference type="PANTHER" id="PTHR34199">
    <property type="entry name" value="NUMOD3 MOTIF FAMILY PROTEIN, EXPRESSED"/>
    <property type="match status" value="1"/>
</dbReference>
<dbReference type="AlphaFoldDB" id="A0AAN9E6B9"/>
<evidence type="ECO:0000313" key="3">
    <source>
        <dbReference type="Proteomes" id="UP001372338"/>
    </source>
</evidence>
<evidence type="ECO:0000259" key="1">
    <source>
        <dbReference type="Pfam" id="PF07460"/>
    </source>
</evidence>
<comment type="caution">
    <text evidence="2">The sequence shown here is derived from an EMBL/GenBank/DDBJ whole genome shotgun (WGS) entry which is preliminary data.</text>
</comment>
<accession>A0AAN9E6B9</accession>
<proteinExistence type="predicted"/>
<protein>
    <recommendedName>
        <fullName evidence="1">Nuclease associated modular domain-containing protein</fullName>
    </recommendedName>
</protein>
<name>A0AAN9E6B9_CROPI</name>
<keyword evidence="3" id="KW-1185">Reference proteome</keyword>